<dbReference type="OrthoDB" id="9814695at2"/>
<dbReference type="RefSeq" id="WP_064550932.1">
    <property type="nucleotide sequence ID" value="NZ_LXMA01000012.1"/>
</dbReference>
<dbReference type="GO" id="GO:0046306">
    <property type="term" value="P:alkanesulfonate catabolic process"/>
    <property type="evidence" value="ECO:0007669"/>
    <property type="project" value="TreeGrafter"/>
</dbReference>
<gene>
    <name evidence="6" type="ORF">A7K69_04590</name>
</gene>
<dbReference type="Proteomes" id="UP000078290">
    <property type="component" value="Unassembled WGS sequence"/>
</dbReference>
<keyword evidence="3" id="KW-0560">Oxidoreductase</keyword>
<dbReference type="Pfam" id="PF00296">
    <property type="entry name" value="Bac_luciferase"/>
    <property type="match status" value="1"/>
</dbReference>
<feature type="domain" description="Luciferase-like" evidence="5">
    <location>
        <begin position="18"/>
        <end position="316"/>
    </location>
</feature>
<keyword evidence="4 6" id="KW-0503">Monooxygenase</keyword>
<dbReference type="PANTHER" id="PTHR42847">
    <property type="entry name" value="ALKANESULFONATE MONOOXYGENASE"/>
    <property type="match status" value="1"/>
</dbReference>
<reference evidence="7" key="1">
    <citation type="submission" date="2016-05" db="EMBL/GenBank/DDBJ databases">
        <authorList>
            <person name="Wang W."/>
            <person name="Zhu L."/>
        </authorList>
    </citation>
    <scope>NUCLEOTIDE SEQUENCE [LARGE SCALE GENOMIC DNA]</scope>
    <source>
        <strain evidence="7">W-2</strain>
    </source>
</reference>
<dbReference type="GO" id="GO:0008726">
    <property type="term" value="F:alkanesulfonate monooxygenase activity"/>
    <property type="evidence" value="ECO:0007669"/>
    <property type="project" value="TreeGrafter"/>
</dbReference>
<evidence type="ECO:0000256" key="2">
    <source>
        <dbReference type="ARBA" id="ARBA00022643"/>
    </source>
</evidence>
<evidence type="ECO:0000313" key="6">
    <source>
        <dbReference type="EMBL" id="OAT73263.1"/>
    </source>
</evidence>
<organism evidence="6 7">
    <name type="scientific">Parageobacillus thermoglucosidasius</name>
    <name type="common">Geobacillus thermoglucosidasius</name>
    <dbReference type="NCBI Taxonomy" id="1426"/>
    <lineage>
        <taxon>Bacteria</taxon>
        <taxon>Bacillati</taxon>
        <taxon>Bacillota</taxon>
        <taxon>Bacilli</taxon>
        <taxon>Bacillales</taxon>
        <taxon>Anoxybacillaceae</taxon>
        <taxon>Parageobacillus</taxon>
    </lineage>
</organism>
<evidence type="ECO:0000313" key="7">
    <source>
        <dbReference type="Proteomes" id="UP000078290"/>
    </source>
</evidence>
<comment type="caution">
    <text evidence="6">The sequence shown here is derived from an EMBL/GenBank/DDBJ whole genome shotgun (WGS) entry which is preliminary data.</text>
</comment>
<sequence>MRYGFWLPIFGGWLRNVEDENMPATFEYAKTVAQKAEQWGYSTTLVAELYLNDIKGPESDSLEAWSTAAALAAVTEKLEIMTAVRPGFHNPAVTAKMAANIDHISNGRFTLNIVSAWWEEEARQYGGIFTEHDKRYDRTEEFVQVLKGMWTNDVFHFQGKFYEVKGAHLAPKPVQKPHPILYAGGESERGKQAIVEHCDAYVMHGGTVEEIARKVADMKQRRRQAGKEPFRSFGMAAFVICRDSEEAAQAELQRITDVKLSSGYAGYHDFVSKSQLELQLKLQDYSVSNRGLRPNFVGTPEQIADRILAYENAGVDLLLLQFSPQLEEMERFAKQVMPLVEERRNKLAAKGGKQDEQNLHYSRK</sequence>
<evidence type="ECO:0000256" key="1">
    <source>
        <dbReference type="ARBA" id="ARBA00022630"/>
    </source>
</evidence>
<dbReference type="AlphaFoldDB" id="A0A1B7KT96"/>
<keyword evidence="1" id="KW-0285">Flavoprotein</keyword>
<protein>
    <submittedName>
        <fullName evidence="6">Alkanesulfonate monooxygenase</fullName>
    </submittedName>
</protein>
<keyword evidence="2" id="KW-0288">FMN</keyword>
<evidence type="ECO:0000256" key="3">
    <source>
        <dbReference type="ARBA" id="ARBA00023002"/>
    </source>
</evidence>
<dbReference type="InterPro" id="IPR011251">
    <property type="entry name" value="Luciferase-like_dom"/>
</dbReference>
<dbReference type="Gene3D" id="3.20.20.30">
    <property type="entry name" value="Luciferase-like domain"/>
    <property type="match status" value="1"/>
</dbReference>
<dbReference type="InterPro" id="IPR036661">
    <property type="entry name" value="Luciferase-like_sf"/>
</dbReference>
<name>A0A1B7KT96_PARTM</name>
<evidence type="ECO:0000256" key="4">
    <source>
        <dbReference type="ARBA" id="ARBA00023033"/>
    </source>
</evidence>
<dbReference type="SUPFAM" id="SSF51679">
    <property type="entry name" value="Bacterial luciferase-like"/>
    <property type="match status" value="1"/>
</dbReference>
<dbReference type="CDD" id="cd01094">
    <property type="entry name" value="Alkanesulfonate_monoxygenase"/>
    <property type="match status" value="1"/>
</dbReference>
<evidence type="ECO:0000259" key="5">
    <source>
        <dbReference type="Pfam" id="PF00296"/>
    </source>
</evidence>
<proteinExistence type="predicted"/>
<accession>A0A1B7KT96</accession>
<dbReference type="EMBL" id="LXMA01000012">
    <property type="protein sequence ID" value="OAT73263.1"/>
    <property type="molecule type" value="Genomic_DNA"/>
</dbReference>
<dbReference type="InterPro" id="IPR050172">
    <property type="entry name" value="SsuD_RutA_monooxygenase"/>
</dbReference>
<dbReference type="PANTHER" id="PTHR42847:SF4">
    <property type="entry name" value="ALKANESULFONATE MONOOXYGENASE-RELATED"/>
    <property type="match status" value="1"/>
</dbReference>